<keyword evidence="5" id="KW-0111">Calcium/phospholipid-binding</keyword>
<dbReference type="STRING" id="1344416.A0A139AGT5"/>
<evidence type="ECO:0000256" key="6">
    <source>
        <dbReference type="SAM" id="MobiDB-lite"/>
    </source>
</evidence>
<comment type="similarity">
    <text evidence="1">Belongs to the annexin family.</text>
</comment>
<dbReference type="GO" id="GO:0012506">
    <property type="term" value="C:vesicle membrane"/>
    <property type="evidence" value="ECO:0007669"/>
    <property type="project" value="TreeGrafter"/>
</dbReference>
<name>A0A139AGT5_GONPJ</name>
<evidence type="ECO:0000256" key="1">
    <source>
        <dbReference type="ARBA" id="ARBA00007831"/>
    </source>
</evidence>
<proteinExistence type="inferred from homology"/>
<dbReference type="Gene3D" id="1.10.220.10">
    <property type="entry name" value="Annexin"/>
    <property type="match status" value="4"/>
</dbReference>
<keyword evidence="8" id="KW-1185">Reference proteome</keyword>
<dbReference type="GO" id="GO:0001786">
    <property type="term" value="F:phosphatidylserine binding"/>
    <property type="evidence" value="ECO:0007669"/>
    <property type="project" value="TreeGrafter"/>
</dbReference>
<keyword evidence="4" id="KW-0041">Annexin</keyword>
<dbReference type="OrthoDB" id="37886at2759"/>
<dbReference type="SUPFAM" id="SSF47874">
    <property type="entry name" value="Annexin"/>
    <property type="match status" value="1"/>
</dbReference>
<evidence type="ECO:0000256" key="4">
    <source>
        <dbReference type="ARBA" id="ARBA00023216"/>
    </source>
</evidence>
<keyword evidence="3" id="KW-0106">Calcium</keyword>
<dbReference type="Pfam" id="PF00191">
    <property type="entry name" value="Annexin"/>
    <property type="match status" value="4"/>
</dbReference>
<dbReference type="InterPro" id="IPR001464">
    <property type="entry name" value="Annexin"/>
</dbReference>
<dbReference type="PANTHER" id="PTHR10502:SF102">
    <property type="entry name" value="ANNEXIN B11"/>
    <property type="match status" value="1"/>
</dbReference>
<sequence length="340" mass="38191">MLSRQDSFPTYAVEHPSSSGGAGDGHRQREEPFDPLQDADALHAAVNGNRKDVVVDIVCRRSIADVSAIADAFLQKYQQSMPYFIKSHMGGTDKYFLGVVTGCAAGSILEYDVRCLRVAMEGVGRDTDALIEILVGRSDDEIRAIKSAYQQIHGRALEVDLHKELHGSLRHFFEGLMNVERRIATRQLDPEADARALFQAGEGRQGQDESVFIRILTERSQHHLKATFAAYTHLYRSTVDQAILKEFHGDLQKCFHLLVASMYDRIGEVAMMFEKSMKGFGLNEGKLTRLVVRNRDPATRKAIKQVYLQRFSKPLMNRIVKETSGDFQRALLACWGESGL</sequence>
<dbReference type="PANTHER" id="PTHR10502">
    <property type="entry name" value="ANNEXIN"/>
    <property type="match status" value="1"/>
</dbReference>
<dbReference type="PROSITE" id="PS51897">
    <property type="entry name" value="ANNEXIN_2"/>
    <property type="match status" value="4"/>
</dbReference>
<evidence type="ECO:0000256" key="5">
    <source>
        <dbReference type="ARBA" id="ARBA00023302"/>
    </source>
</evidence>
<protein>
    <submittedName>
        <fullName evidence="7">Annexin</fullName>
    </submittedName>
</protein>
<keyword evidence="2" id="KW-0677">Repeat</keyword>
<dbReference type="GO" id="GO:0005509">
    <property type="term" value="F:calcium ion binding"/>
    <property type="evidence" value="ECO:0007669"/>
    <property type="project" value="InterPro"/>
</dbReference>
<dbReference type="GO" id="GO:0005886">
    <property type="term" value="C:plasma membrane"/>
    <property type="evidence" value="ECO:0007669"/>
    <property type="project" value="TreeGrafter"/>
</dbReference>
<dbReference type="GO" id="GO:0005737">
    <property type="term" value="C:cytoplasm"/>
    <property type="evidence" value="ECO:0007669"/>
    <property type="project" value="TreeGrafter"/>
</dbReference>
<dbReference type="AlphaFoldDB" id="A0A139AGT5"/>
<dbReference type="GO" id="GO:0005634">
    <property type="term" value="C:nucleus"/>
    <property type="evidence" value="ECO:0007669"/>
    <property type="project" value="TreeGrafter"/>
</dbReference>
<evidence type="ECO:0000256" key="3">
    <source>
        <dbReference type="ARBA" id="ARBA00022837"/>
    </source>
</evidence>
<accession>A0A139AGT5</accession>
<organism evidence="7 8">
    <name type="scientific">Gonapodya prolifera (strain JEL478)</name>
    <name type="common">Monoblepharis prolifera</name>
    <dbReference type="NCBI Taxonomy" id="1344416"/>
    <lineage>
        <taxon>Eukaryota</taxon>
        <taxon>Fungi</taxon>
        <taxon>Fungi incertae sedis</taxon>
        <taxon>Chytridiomycota</taxon>
        <taxon>Chytridiomycota incertae sedis</taxon>
        <taxon>Monoblepharidomycetes</taxon>
        <taxon>Monoblepharidales</taxon>
        <taxon>Gonapodyaceae</taxon>
        <taxon>Gonapodya</taxon>
    </lineage>
</organism>
<evidence type="ECO:0000313" key="8">
    <source>
        <dbReference type="Proteomes" id="UP000070544"/>
    </source>
</evidence>
<dbReference type="InterPro" id="IPR018502">
    <property type="entry name" value="Annexin_repeat"/>
</dbReference>
<dbReference type="PRINTS" id="PR00196">
    <property type="entry name" value="ANNEXIN"/>
</dbReference>
<dbReference type="EMBL" id="KQ965758">
    <property type="protein sequence ID" value="KXS15997.1"/>
    <property type="molecule type" value="Genomic_DNA"/>
</dbReference>
<gene>
    <name evidence="7" type="ORF">M427DRAFT_155039</name>
</gene>
<dbReference type="Proteomes" id="UP000070544">
    <property type="component" value="Unassembled WGS sequence"/>
</dbReference>
<reference evidence="7 8" key="1">
    <citation type="journal article" date="2015" name="Genome Biol. Evol.">
        <title>Phylogenomic analyses indicate that early fungi evolved digesting cell walls of algal ancestors of land plants.</title>
        <authorList>
            <person name="Chang Y."/>
            <person name="Wang S."/>
            <person name="Sekimoto S."/>
            <person name="Aerts A.L."/>
            <person name="Choi C."/>
            <person name="Clum A."/>
            <person name="LaButti K.M."/>
            <person name="Lindquist E.A."/>
            <person name="Yee Ngan C."/>
            <person name="Ohm R.A."/>
            <person name="Salamov A.A."/>
            <person name="Grigoriev I.V."/>
            <person name="Spatafora J.W."/>
            <person name="Berbee M.L."/>
        </authorList>
    </citation>
    <scope>NUCLEOTIDE SEQUENCE [LARGE SCALE GENOMIC DNA]</scope>
    <source>
        <strain evidence="7 8">JEL478</strain>
    </source>
</reference>
<evidence type="ECO:0000313" key="7">
    <source>
        <dbReference type="EMBL" id="KXS15997.1"/>
    </source>
</evidence>
<feature type="region of interest" description="Disordered" evidence="6">
    <location>
        <begin position="1"/>
        <end position="32"/>
    </location>
</feature>
<evidence type="ECO:0000256" key="2">
    <source>
        <dbReference type="ARBA" id="ARBA00022737"/>
    </source>
</evidence>
<dbReference type="FunFam" id="1.10.220.10:FF:000002">
    <property type="entry name" value="Annexin"/>
    <property type="match status" value="1"/>
</dbReference>
<dbReference type="GO" id="GO:0005544">
    <property type="term" value="F:calcium-dependent phospholipid binding"/>
    <property type="evidence" value="ECO:0007669"/>
    <property type="project" value="UniProtKB-KW"/>
</dbReference>
<dbReference type="InterPro" id="IPR037104">
    <property type="entry name" value="Annexin_sf"/>
</dbReference>
<dbReference type="SMART" id="SM00335">
    <property type="entry name" value="ANX"/>
    <property type="match status" value="4"/>
</dbReference>